<evidence type="ECO:0000256" key="3">
    <source>
        <dbReference type="ARBA" id="ARBA00023004"/>
    </source>
</evidence>
<dbReference type="GO" id="GO:0046872">
    <property type="term" value="F:metal ion binding"/>
    <property type="evidence" value="ECO:0007669"/>
    <property type="project" value="UniProtKB-KW"/>
</dbReference>
<dbReference type="PANTHER" id="PTHR21496">
    <property type="entry name" value="FERREDOXIN-RELATED"/>
    <property type="match status" value="1"/>
</dbReference>
<dbReference type="SUPFAM" id="SSF50022">
    <property type="entry name" value="ISP domain"/>
    <property type="match status" value="1"/>
</dbReference>
<evidence type="ECO:0000313" key="8">
    <source>
        <dbReference type="EMBL" id="RAI44430.1"/>
    </source>
</evidence>
<evidence type="ECO:0000256" key="2">
    <source>
        <dbReference type="ARBA" id="ARBA00022723"/>
    </source>
</evidence>
<dbReference type="InterPro" id="IPR017941">
    <property type="entry name" value="Rieske_2Fe-2S"/>
</dbReference>
<evidence type="ECO:0000256" key="5">
    <source>
        <dbReference type="ARBA" id="ARBA00034078"/>
    </source>
</evidence>
<evidence type="ECO:0000256" key="6">
    <source>
        <dbReference type="ARBA" id="ARBA00038001"/>
    </source>
</evidence>
<dbReference type="OrthoDB" id="9800167at2"/>
<dbReference type="InterPro" id="IPR036922">
    <property type="entry name" value="Rieske_2Fe-2S_sf"/>
</dbReference>
<reference evidence="8 9" key="1">
    <citation type="submission" date="2017-07" db="EMBL/GenBank/DDBJ databases">
        <title>Draft Genome Sequences of Select Purple Nonsulfur Bacteria.</title>
        <authorList>
            <person name="Lasarre B."/>
            <person name="Mckinlay J.B."/>
        </authorList>
    </citation>
    <scope>NUCLEOTIDE SEQUENCE [LARGE SCALE GENOMIC DNA]</scope>
    <source>
        <strain evidence="8 9">DSM 5909</strain>
    </source>
</reference>
<keyword evidence="2" id="KW-0479">Metal-binding</keyword>
<dbReference type="PANTHER" id="PTHR21496:SF0">
    <property type="entry name" value="RIESKE DOMAIN-CONTAINING PROTEIN"/>
    <property type="match status" value="1"/>
</dbReference>
<dbReference type="Pfam" id="PF00355">
    <property type="entry name" value="Rieske"/>
    <property type="match status" value="1"/>
</dbReference>
<dbReference type="CDD" id="cd03528">
    <property type="entry name" value="Rieske_RO_ferredoxin"/>
    <property type="match status" value="1"/>
</dbReference>
<protein>
    <recommendedName>
        <fullName evidence="7">Rieske domain-containing protein</fullName>
    </recommendedName>
</protein>
<comment type="cofactor">
    <cofactor evidence="5">
        <name>[2Fe-2S] cluster</name>
        <dbReference type="ChEBI" id="CHEBI:190135"/>
    </cofactor>
</comment>
<dbReference type="AlphaFoldDB" id="A0A327KZW8"/>
<evidence type="ECO:0000313" key="9">
    <source>
        <dbReference type="Proteomes" id="UP000249130"/>
    </source>
</evidence>
<dbReference type="Proteomes" id="UP000249130">
    <property type="component" value="Unassembled WGS sequence"/>
</dbReference>
<sequence length="104" mass="11139">MAWHAVAKAEDVAEGTVRAASAAGIMLALYRIDGAFYATSDVCTHAFALLSDGYLDGDCIECPIHQALFHVPTGEVRSEPASVPLKTYPIRLEGDTLMVEIAED</sequence>
<organism evidence="8 9">
    <name type="scientific">Rhodoplanes roseus</name>
    <dbReference type="NCBI Taxonomy" id="29409"/>
    <lineage>
        <taxon>Bacteria</taxon>
        <taxon>Pseudomonadati</taxon>
        <taxon>Pseudomonadota</taxon>
        <taxon>Alphaproteobacteria</taxon>
        <taxon>Hyphomicrobiales</taxon>
        <taxon>Nitrobacteraceae</taxon>
        <taxon>Rhodoplanes</taxon>
    </lineage>
</organism>
<keyword evidence="9" id="KW-1185">Reference proteome</keyword>
<dbReference type="GO" id="GO:0051537">
    <property type="term" value="F:2 iron, 2 sulfur cluster binding"/>
    <property type="evidence" value="ECO:0007669"/>
    <property type="project" value="UniProtKB-KW"/>
</dbReference>
<proteinExistence type="inferred from homology"/>
<dbReference type="Gene3D" id="2.102.10.10">
    <property type="entry name" value="Rieske [2Fe-2S] iron-sulphur domain"/>
    <property type="match status" value="1"/>
</dbReference>
<keyword evidence="4" id="KW-0411">Iron-sulfur</keyword>
<comment type="similarity">
    <text evidence="6">Belongs to the bacterial ring-hydroxylating dioxygenase ferredoxin component family.</text>
</comment>
<evidence type="ECO:0000259" key="7">
    <source>
        <dbReference type="PROSITE" id="PS51296"/>
    </source>
</evidence>
<dbReference type="RefSeq" id="WP_111418743.1">
    <property type="nucleotide sequence ID" value="NZ_NPEX01000045.1"/>
</dbReference>
<evidence type="ECO:0000256" key="1">
    <source>
        <dbReference type="ARBA" id="ARBA00022714"/>
    </source>
</evidence>
<keyword evidence="3" id="KW-0408">Iron</keyword>
<accession>A0A327KZW8</accession>
<evidence type="ECO:0000256" key="4">
    <source>
        <dbReference type="ARBA" id="ARBA00023014"/>
    </source>
</evidence>
<dbReference type="PROSITE" id="PS51296">
    <property type="entry name" value="RIESKE"/>
    <property type="match status" value="1"/>
</dbReference>
<feature type="domain" description="Rieske" evidence="7">
    <location>
        <begin position="3"/>
        <end position="99"/>
    </location>
</feature>
<dbReference type="EMBL" id="NPEX01000045">
    <property type="protein sequence ID" value="RAI44430.1"/>
    <property type="molecule type" value="Genomic_DNA"/>
</dbReference>
<comment type="caution">
    <text evidence="8">The sequence shown here is derived from an EMBL/GenBank/DDBJ whole genome shotgun (WGS) entry which is preliminary data.</text>
</comment>
<gene>
    <name evidence="8" type="ORF">CH341_09165</name>
</gene>
<name>A0A327KZW8_9BRAD</name>
<keyword evidence="1" id="KW-0001">2Fe-2S</keyword>